<feature type="region of interest" description="Disordered" evidence="3">
    <location>
        <begin position="1021"/>
        <end position="1071"/>
    </location>
</feature>
<dbReference type="SUPFAM" id="SSF47226">
    <property type="entry name" value="Histidine-containing phosphotransfer domain, HPT domain"/>
    <property type="match status" value="1"/>
</dbReference>
<feature type="compositionally biased region" description="Pro residues" evidence="3">
    <location>
        <begin position="932"/>
        <end position="945"/>
    </location>
</feature>
<dbReference type="AlphaFoldDB" id="A0A4U1IMA0"/>
<gene>
    <name evidence="5" type="ORF">E8A74_47530</name>
</gene>
<dbReference type="EMBL" id="SSMQ01000102">
    <property type="protein sequence ID" value="TKC95174.1"/>
    <property type="molecule type" value="Genomic_DNA"/>
</dbReference>
<proteinExistence type="predicted"/>
<feature type="compositionally biased region" description="Low complexity" evidence="3">
    <location>
        <begin position="912"/>
        <end position="923"/>
    </location>
</feature>
<feature type="region of interest" description="Disordered" evidence="3">
    <location>
        <begin position="1"/>
        <end position="34"/>
    </location>
</feature>
<dbReference type="PANTHER" id="PTHR44591:SF3">
    <property type="entry name" value="RESPONSE REGULATORY DOMAIN-CONTAINING PROTEIN"/>
    <property type="match status" value="1"/>
</dbReference>
<feature type="region of interest" description="Disordered" evidence="3">
    <location>
        <begin position="912"/>
        <end position="988"/>
    </location>
</feature>
<dbReference type="InterPro" id="IPR036641">
    <property type="entry name" value="HPT_dom_sf"/>
</dbReference>
<dbReference type="Proteomes" id="UP000309215">
    <property type="component" value="Unassembled WGS sequence"/>
</dbReference>
<protein>
    <submittedName>
        <fullName evidence="5">Response regulator</fullName>
    </submittedName>
</protein>
<dbReference type="SMART" id="SM00448">
    <property type="entry name" value="REC"/>
    <property type="match status" value="2"/>
</dbReference>
<name>A0A4U1IMA0_9BACT</name>
<dbReference type="PANTHER" id="PTHR44591">
    <property type="entry name" value="STRESS RESPONSE REGULATOR PROTEIN 1"/>
    <property type="match status" value="1"/>
</dbReference>
<dbReference type="SUPFAM" id="SSF52172">
    <property type="entry name" value="CheY-like"/>
    <property type="match status" value="2"/>
</dbReference>
<sequence length="1156" mass="122008">MGVITLEGIAPPSTPERRTEAPKDARPASSPERLGGVRADFVATLGRRVVELRTAVTKLAEEPASPARRDDLRRRVHALAAAARLLRFNKLAEELKTGEALVDRVAERGKLTDDEWKALRSLLDRLPELAWGEASLGAPPEREPAPRSANSGPRTLPSAERPADKPASAVAQGIPQTVLFVGPERLAESLAKDHAEGAASFFEVERTEDLVAAPDLARALAPDVVVIDADKPGARELVASLLADPLTEEVPILLFGRFSRPDDAALYAALGVARTLPKPVSPDALRKACAEVTASYVRREIARAPIGEVTLDDLGTRLAEELRRGLCDAADVRARGTRIELGEGSQVLAALWGAVARIRDLVTIESQGKVRFSPSGPEGALPFAPWLGGPEQSGKATRVRALGEARGARVPTLDRLRVVVADDDAAVTWFLAGVLRAAGATVYEAHDGERAFELACEVAPDLVVSDIVMPGLDGFALCRALKRDFALRDVPVVLLSWKEDLLQRVRELGAGADGYLRKEASASAIVQRLREILRPRLRVAERLAQGGEVRGRLDGLTPRTLLALACAHRPASTLSVRDALYLYEVEIREGRPVRATRTTADGSFERGPGVLARLLGLGAGRFVVAPVDDAAARVSGARPDLEGSLAEQLVAPIASARAAQRLLSGASLMTVERVEIDLDLLGPAEHATPEPLRSLLRSIAAGASPRALVANGKAAAHLVEDVLCDAAAHGAITAIVGEAGADLLTPAVHRESERLRGVRRPPPPALIPALADILPEPAPSTPEPISAIIDRSATPGPVLAREEASPAPSILSLQPDEVLSVEVGSVLDLAHMPTEEPTLDVLRQLIAVKQPSPTPGPVAPRKAERLSVPVLTPAPVAVAAPVTLFAPEIMAAPPAPPVPAPVAAPAAASAPAPRASTLPSARPIPTSLGTLVPPPVEDLPPPPRSALPSAHAPGARTLDPDVESRPSRFRRNEKVSRDSAPPSRREGSSRIRVSAWILFAVAGTVFAVGSRLAHQRVAPAPPPAAIPTPTVTAEGPPAAAAAPAPEPEPAAAATTPRDRREGDTADFPVMPQDLPLRAEDKVPAGQGLLEVVAGPSDSIYVDGQLVGTGPIVQSKLAPKKDPYEIRVRLRGEERVRFALVKEGRMTRLRIAPPWSR</sequence>
<feature type="compositionally biased region" description="Low complexity" evidence="3">
    <location>
        <begin position="1027"/>
        <end position="1055"/>
    </location>
</feature>
<feature type="region of interest" description="Disordered" evidence="3">
    <location>
        <begin position="134"/>
        <end position="168"/>
    </location>
</feature>
<accession>A0A4U1IMA0</accession>
<evidence type="ECO:0000256" key="2">
    <source>
        <dbReference type="PROSITE-ProRule" id="PRU00169"/>
    </source>
</evidence>
<evidence type="ECO:0000313" key="5">
    <source>
        <dbReference type="EMBL" id="TKC95174.1"/>
    </source>
</evidence>
<comment type="caution">
    <text evidence="5">The sequence shown here is derived from an EMBL/GenBank/DDBJ whole genome shotgun (WGS) entry which is preliminary data.</text>
</comment>
<feature type="compositionally biased region" description="Basic and acidic residues" evidence="3">
    <location>
        <begin position="15"/>
        <end position="26"/>
    </location>
</feature>
<dbReference type="InterPro" id="IPR011006">
    <property type="entry name" value="CheY-like_superfamily"/>
</dbReference>
<keyword evidence="1 2" id="KW-0597">Phosphoprotein</keyword>
<evidence type="ECO:0000256" key="1">
    <source>
        <dbReference type="ARBA" id="ARBA00022553"/>
    </source>
</evidence>
<evidence type="ECO:0000313" key="6">
    <source>
        <dbReference type="Proteomes" id="UP000309215"/>
    </source>
</evidence>
<dbReference type="Pfam" id="PF00072">
    <property type="entry name" value="Response_reg"/>
    <property type="match status" value="1"/>
</dbReference>
<dbReference type="CDD" id="cd17574">
    <property type="entry name" value="REC_OmpR"/>
    <property type="match status" value="1"/>
</dbReference>
<dbReference type="PROSITE" id="PS50110">
    <property type="entry name" value="RESPONSE_REGULATORY"/>
    <property type="match status" value="2"/>
</dbReference>
<dbReference type="Gene3D" id="1.20.120.160">
    <property type="entry name" value="HPT domain"/>
    <property type="match status" value="1"/>
</dbReference>
<dbReference type="InterPro" id="IPR001789">
    <property type="entry name" value="Sig_transdc_resp-reg_receiver"/>
</dbReference>
<dbReference type="InterPro" id="IPR050595">
    <property type="entry name" value="Bact_response_regulator"/>
</dbReference>
<dbReference type="Gene3D" id="3.40.50.2300">
    <property type="match status" value="2"/>
</dbReference>
<dbReference type="GO" id="GO:0000160">
    <property type="term" value="P:phosphorelay signal transduction system"/>
    <property type="evidence" value="ECO:0007669"/>
    <property type="project" value="InterPro"/>
</dbReference>
<reference evidence="5 6" key="1">
    <citation type="submission" date="2019-04" db="EMBL/GenBank/DDBJ databases">
        <authorList>
            <person name="Li Y."/>
            <person name="Wang J."/>
        </authorList>
    </citation>
    <scope>NUCLEOTIDE SEQUENCE [LARGE SCALE GENOMIC DNA]</scope>
    <source>
        <strain evidence="5 6">DSM 14668</strain>
    </source>
</reference>
<organism evidence="5 6">
    <name type="scientific">Polyangium fumosum</name>
    <dbReference type="NCBI Taxonomy" id="889272"/>
    <lineage>
        <taxon>Bacteria</taxon>
        <taxon>Pseudomonadati</taxon>
        <taxon>Myxococcota</taxon>
        <taxon>Polyangia</taxon>
        <taxon>Polyangiales</taxon>
        <taxon>Polyangiaceae</taxon>
        <taxon>Polyangium</taxon>
    </lineage>
</organism>
<feature type="modified residue" description="4-aspartylphosphate" evidence="2">
    <location>
        <position position="466"/>
    </location>
</feature>
<feature type="domain" description="Response regulatory" evidence="4">
    <location>
        <begin position="177"/>
        <end position="293"/>
    </location>
</feature>
<dbReference type="OrthoDB" id="5496998at2"/>
<feature type="compositionally biased region" description="Basic and acidic residues" evidence="3">
    <location>
        <begin position="958"/>
        <end position="988"/>
    </location>
</feature>
<feature type="domain" description="Response regulatory" evidence="4">
    <location>
        <begin position="417"/>
        <end position="533"/>
    </location>
</feature>
<evidence type="ECO:0000256" key="3">
    <source>
        <dbReference type="SAM" id="MobiDB-lite"/>
    </source>
</evidence>
<evidence type="ECO:0000259" key="4">
    <source>
        <dbReference type="PROSITE" id="PS50110"/>
    </source>
</evidence>
<feature type="modified residue" description="4-aspartylphosphate" evidence="2">
    <location>
        <position position="228"/>
    </location>
</feature>
<keyword evidence="6" id="KW-1185">Reference proteome</keyword>